<evidence type="ECO:0000256" key="3">
    <source>
        <dbReference type="ARBA" id="ARBA00022670"/>
    </source>
</evidence>
<proteinExistence type="inferred from homology"/>
<dbReference type="InterPro" id="IPR009003">
    <property type="entry name" value="Peptidase_S1_PA"/>
</dbReference>
<dbReference type="InterPro" id="IPR051487">
    <property type="entry name" value="Ser/Thr_Proteases_Immune/Dev"/>
</dbReference>
<dbReference type="PROSITE" id="PS50240">
    <property type="entry name" value="TRYPSIN_DOM"/>
    <property type="match status" value="1"/>
</dbReference>
<dbReference type="OMA" id="NCRFTIQ"/>
<keyword evidence="3" id="KW-0645">Protease</keyword>
<feature type="domain" description="Peptidase S1" evidence="10">
    <location>
        <begin position="178"/>
        <end position="411"/>
    </location>
</feature>
<dbReference type="Gene3D" id="2.40.10.10">
    <property type="entry name" value="Trypsin-like serine proteases"/>
    <property type="match status" value="1"/>
</dbReference>
<sequence>MISSAQNINQTATDQEELKTYTKEAEKIEEYDTTMVLFGFLLPFLMLNGIESVCDYFQNLEAGQTYYVYNPGFPYKYKGANQCTWQMTSRYVTKINCSVDIPAFVNGCIQDSLSIQFTGGNIQKYCGFGTLVLEGTNPIIKLYSPYSSQGGQFLCQIQAENPFDENNCKCGWKKVTRIVGGTETGVNEYPMMSGLVDIDIGDIYCGCTIISQQYVLTAAHCIERRDITRIGILVGEHDVTTGNETKATKLFRVNKCIMHPYYKETRQDYDIAICKIIGALKYSAEVGPVCLPFQHKRDTFVGVIVDVLGWGLKQFGGAKSTTLQKVKLNVISPTKCKDYYPELTNSSICTYSRGKDSCQMDSGGPLLWQNPTTHNLVLVGIVSTGIGCGSNEPAVATRTGAFIDWIMSVTPGKNWQ</sequence>
<name>E2AS89_CAMFO</name>
<dbReference type="InParanoid" id="E2AS89"/>
<comment type="similarity">
    <text evidence="7">Belongs to the peptidase S1 family. CLIP subfamily.</text>
</comment>
<evidence type="ECO:0000256" key="8">
    <source>
        <dbReference type="PROSITE-ProRule" id="PRU00059"/>
    </source>
</evidence>
<dbReference type="SUPFAM" id="SSF50494">
    <property type="entry name" value="Trypsin-like serine proteases"/>
    <property type="match status" value="1"/>
</dbReference>
<dbReference type="InterPro" id="IPR000859">
    <property type="entry name" value="CUB_dom"/>
</dbReference>
<evidence type="ECO:0000256" key="6">
    <source>
        <dbReference type="ARBA" id="ARBA00023157"/>
    </source>
</evidence>
<dbReference type="OrthoDB" id="6380398at2759"/>
<dbReference type="FunCoup" id="E2AS89">
    <property type="interactions" value="1"/>
</dbReference>
<dbReference type="GO" id="GO:0004252">
    <property type="term" value="F:serine-type endopeptidase activity"/>
    <property type="evidence" value="ECO:0007669"/>
    <property type="project" value="InterPro"/>
</dbReference>
<keyword evidence="5" id="KW-0720">Serine protease</keyword>
<dbReference type="SUPFAM" id="SSF49854">
    <property type="entry name" value="Spermadhesin, CUB domain"/>
    <property type="match status" value="1"/>
</dbReference>
<dbReference type="InterPro" id="IPR043504">
    <property type="entry name" value="Peptidase_S1_PA_chymotrypsin"/>
</dbReference>
<dbReference type="SMART" id="SM00020">
    <property type="entry name" value="Tryp_SPc"/>
    <property type="match status" value="1"/>
</dbReference>
<dbReference type="CDD" id="cd00190">
    <property type="entry name" value="Tryp_SPc"/>
    <property type="match status" value="1"/>
</dbReference>
<dbReference type="PRINTS" id="PR00722">
    <property type="entry name" value="CHYMOTRYPSIN"/>
</dbReference>
<evidence type="ECO:0000256" key="4">
    <source>
        <dbReference type="ARBA" id="ARBA00022801"/>
    </source>
</evidence>
<dbReference type="PROSITE" id="PS00134">
    <property type="entry name" value="TRYPSIN_HIS"/>
    <property type="match status" value="1"/>
</dbReference>
<keyword evidence="4" id="KW-0378">Hydrolase</keyword>
<keyword evidence="2" id="KW-0964">Secreted</keyword>
<dbReference type="EMBL" id="GL442229">
    <property type="protein sequence ID" value="EFN63719.1"/>
    <property type="molecule type" value="Genomic_DNA"/>
</dbReference>
<dbReference type="PROSITE" id="PS01180">
    <property type="entry name" value="CUB"/>
    <property type="match status" value="1"/>
</dbReference>
<evidence type="ECO:0000259" key="10">
    <source>
        <dbReference type="PROSITE" id="PS50240"/>
    </source>
</evidence>
<dbReference type="AlphaFoldDB" id="E2AS89"/>
<evidence type="ECO:0000256" key="1">
    <source>
        <dbReference type="ARBA" id="ARBA00004613"/>
    </source>
</evidence>
<feature type="domain" description="CUB" evidence="9">
    <location>
        <begin position="54"/>
        <end position="127"/>
    </location>
</feature>
<evidence type="ECO:0000313" key="12">
    <source>
        <dbReference type="Proteomes" id="UP000000311"/>
    </source>
</evidence>
<evidence type="ECO:0000256" key="2">
    <source>
        <dbReference type="ARBA" id="ARBA00022525"/>
    </source>
</evidence>
<comment type="subcellular location">
    <subcellularLocation>
        <location evidence="1">Secreted</location>
    </subcellularLocation>
</comment>
<organism evidence="12">
    <name type="scientific">Camponotus floridanus</name>
    <name type="common">Florida carpenter ant</name>
    <dbReference type="NCBI Taxonomy" id="104421"/>
    <lineage>
        <taxon>Eukaryota</taxon>
        <taxon>Metazoa</taxon>
        <taxon>Ecdysozoa</taxon>
        <taxon>Arthropoda</taxon>
        <taxon>Hexapoda</taxon>
        <taxon>Insecta</taxon>
        <taxon>Pterygota</taxon>
        <taxon>Neoptera</taxon>
        <taxon>Endopterygota</taxon>
        <taxon>Hymenoptera</taxon>
        <taxon>Apocrita</taxon>
        <taxon>Aculeata</taxon>
        <taxon>Formicoidea</taxon>
        <taxon>Formicidae</taxon>
        <taxon>Formicinae</taxon>
        <taxon>Camponotus</taxon>
    </lineage>
</organism>
<evidence type="ECO:0000259" key="9">
    <source>
        <dbReference type="PROSITE" id="PS01180"/>
    </source>
</evidence>
<dbReference type="InterPro" id="IPR001254">
    <property type="entry name" value="Trypsin_dom"/>
</dbReference>
<gene>
    <name evidence="11" type="ORF">EAG_09647</name>
</gene>
<protein>
    <submittedName>
        <fullName evidence="11">Suppressor of tumorigenicity protein 14</fullName>
    </submittedName>
</protein>
<dbReference type="InterPro" id="IPR035914">
    <property type="entry name" value="Sperma_CUB_dom_sf"/>
</dbReference>
<keyword evidence="6" id="KW-1015">Disulfide bond</keyword>
<dbReference type="Proteomes" id="UP000000311">
    <property type="component" value="Unassembled WGS sequence"/>
</dbReference>
<evidence type="ECO:0000313" key="11">
    <source>
        <dbReference type="EMBL" id="EFN63719.1"/>
    </source>
</evidence>
<dbReference type="InterPro" id="IPR018114">
    <property type="entry name" value="TRYPSIN_HIS"/>
</dbReference>
<evidence type="ECO:0000256" key="5">
    <source>
        <dbReference type="ARBA" id="ARBA00022825"/>
    </source>
</evidence>
<dbReference type="STRING" id="104421.E2AS89"/>
<dbReference type="FunFam" id="2.40.10.10:FF:000015">
    <property type="entry name" value="Atrial natriuretic peptide-converting enzyme"/>
    <property type="match status" value="1"/>
</dbReference>
<dbReference type="InterPro" id="IPR001314">
    <property type="entry name" value="Peptidase_S1A"/>
</dbReference>
<dbReference type="Gene3D" id="2.60.120.290">
    <property type="entry name" value="Spermadhesin, CUB domain"/>
    <property type="match status" value="1"/>
</dbReference>
<dbReference type="GO" id="GO:0005576">
    <property type="term" value="C:extracellular region"/>
    <property type="evidence" value="ECO:0007669"/>
    <property type="project" value="UniProtKB-SubCell"/>
</dbReference>
<reference evidence="11 12" key="1">
    <citation type="journal article" date="2010" name="Science">
        <title>Genomic comparison of the ants Camponotus floridanus and Harpegnathos saltator.</title>
        <authorList>
            <person name="Bonasio R."/>
            <person name="Zhang G."/>
            <person name="Ye C."/>
            <person name="Mutti N.S."/>
            <person name="Fang X."/>
            <person name="Qin N."/>
            <person name="Donahue G."/>
            <person name="Yang P."/>
            <person name="Li Q."/>
            <person name="Li C."/>
            <person name="Zhang P."/>
            <person name="Huang Z."/>
            <person name="Berger S.L."/>
            <person name="Reinberg D."/>
            <person name="Wang J."/>
            <person name="Liebig J."/>
        </authorList>
    </citation>
    <scope>NUCLEOTIDE SEQUENCE [LARGE SCALE GENOMIC DNA]</scope>
    <source>
        <strain evidence="12">C129</strain>
    </source>
</reference>
<accession>E2AS89</accession>
<dbReference type="Pfam" id="PF00089">
    <property type="entry name" value="Trypsin"/>
    <property type="match status" value="1"/>
</dbReference>
<dbReference type="MEROPS" id="S01.492"/>
<evidence type="ECO:0000256" key="7">
    <source>
        <dbReference type="ARBA" id="ARBA00024195"/>
    </source>
</evidence>
<keyword evidence="12" id="KW-1185">Reference proteome</keyword>
<dbReference type="PANTHER" id="PTHR24256">
    <property type="entry name" value="TRYPTASE-RELATED"/>
    <property type="match status" value="1"/>
</dbReference>
<comment type="caution">
    <text evidence="8">Lacks conserved residue(s) required for the propagation of feature annotation.</text>
</comment>
<dbReference type="GO" id="GO:0006508">
    <property type="term" value="P:proteolysis"/>
    <property type="evidence" value="ECO:0007669"/>
    <property type="project" value="UniProtKB-KW"/>
</dbReference>